<dbReference type="InterPro" id="IPR001841">
    <property type="entry name" value="Znf_RING"/>
</dbReference>
<keyword evidence="6" id="KW-0479">Metal-binding</keyword>
<evidence type="ECO:0000256" key="6">
    <source>
        <dbReference type="ARBA" id="ARBA00022723"/>
    </source>
</evidence>
<evidence type="ECO:0000256" key="7">
    <source>
        <dbReference type="ARBA" id="ARBA00022771"/>
    </source>
</evidence>
<dbReference type="InterPro" id="IPR013083">
    <property type="entry name" value="Znf_RING/FYVE/PHD"/>
</dbReference>
<dbReference type="PANTHER" id="PTHR11210">
    <property type="entry name" value="RING BOX"/>
    <property type="match status" value="1"/>
</dbReference>
<comment type="subcellular location">
    <subcellularLocation>
        <location evidence="2">Cytoplasm</location>
    </subcellularLocation>
    <subcellularLocation>
        <location evidence="1">Nucleus</location>
    </subcellularLocation>
</comment>
<dbReference type="AlphaFoldDB" id="A0AAE1FR62"/>
<dbReference type="Pfam" id="PF12678">
    <property type="entry name" value="zf-rbx1"/>
    <property type="match status" value="1"/>
</dbReference>
<keyword evidence="8" id="KW-0833">Ubl conjugation pathway</keyword>
<keyword evidence="5" id="KW-0963">Cytoplasm</keyword>
<evidence type="ECO:0000256" key="11">
    <source>
        <dbReference type="PROSITE-ProRule" id="PRU00175"/>
    </source>
</evidence>
<dbReference type="PROSITE" id="PS50089">
    <property type="entry name" value="ZF_RING_2"/>
    <property type="match status" value="1"/>
</dbReference>
<feature type="domain" description="RING-type" evidence="12">
    <location>
        <begin position="39"/>
        <end position="93"/>
    </location>
</feature>
<evidence type="ECO:0000259" key="12">
    <source>
        <dbReference type="PROSITE" id="PS50089"/>
    </source>
</evidence>
<dbReference type="GO" id="GO:0008270">
    <property type="term" value="F:zinc ion binding"/>
    <property type="evidence" value="ECO:0007669"/>
    <property type="project" value="UniProtKB-KW"/>
</dbReference>
<dbReference type="Proteomes" id="UP001286313">
    <property type="component" value="Unassembled WGS sequence"/>
</dbReference>
<evidence type="ECO:0000256" key="1">
    <source>
        <dbReference type="ARBA" id="ARBA00004123"/>
    </source>
</evidence>
<accession>A0AAE1FR62</accession>
<comment type="caution">
    <text evidence="13">The sequence shown here is derived from an EMBL/GenBank/DDBJ whole genome shotgun (WGS) entry which is preliminary data.</text>
</comment>
<evidence type="ECO:0000256" key="10">
    <source>
        <dbReference type="ARBA" id="ARBA00023242"/>
    </source>
</evidence>
<dbReference type="EMBL" id="JAWQEG010001634">
    <property type="protein sequence ID" value="KAK3877742.1"/>
    <property type="molecule type" value="Genomic_DNA"/>
</dbReference>
<comment type="similarity">
    <text evidence="4">Belongs to the RING-box family.</text>
</comment>
<proteinExistence type="inferred from homology"/>
<dbReference type="GO" id="GO:0031461">
    <property type="term" value="C:cullin-RING ubiquitin ligase complex"/>
    <property type="evidence" value="ECO:0007669"/>
    <property type="project" value="UniProtKB-ARBA"/>
</dbReference>
<evidence type="ECO:0000256" key="4">
    <source>
        <dbReference type="ARBA" id="ARBA00009273"/>
    </source>
</evidence>
<evidence type="ECO:0000313" key="14">
    <source>
        <dbReference type="Proteomes" id="UP001286313"/>
    </source>
</evidence>
<protein>
    <recommendedName>
        <fullName evidence="12">RING-type domain-containing protein</fullName>
    </recommendedName>
</protein>
<keyword evidence="7 11" id="KW-0863">Zinc-finger</keyword>
<dbReference type="InterPro" id="IPR051031">
    <property type="entry name" value="RING-box_E3_Ubiquitin_Ligase"/>
</dbReference>
<name>A0AAE1FR62_PETCI</name>
<evidence type="ECO:0000256" key="3">
    <source>
        <dbReference type="ARBA" id="ARBA00004906"/>
    </source>
</evidence>
<sequence>MDSKSTASNQQNDSENPFAIKKWKAVGLWSWDVAYNDDCPICKVSLVNRCLGCQGNAVSECVVVWGECNHVFHNCCISVWVAKTSKSSCPVCQQSWSILRTAV</sequence>
<evidence type="ECO:0000256" key="9">
    <source>
        <dbReference type="ARBA" id="ARBA00022833"/>
    </source>
</evidence>
<evidence type="ECO:0000313" key="13">
    <source>
        <dbReference type="EMBL" id="KAK3877742.1"/>
    </source>
</evidence>
<keyword evidence="9" id="KW-0862">Zinc</keyword>
<evidence type="ECO:0000256" key="2">
    <source>
        <dbReference type="ARBA" id="ARBA00004496"/>
    </source>
</evidence>
<dbReference type="SUPFAM" id="SSF57850">
    <property type="entry name" value="RING/U-box"/>
    <property type="match status" value="1"/>
</dbReference>
<comment type="pathway">
    <text evidence="3">Protein modification; protein ubiquitination.</text>
</comment>
<evidence type="ECO:0000256" key="5">
    <source>
        <dbReference type="ARBA" id="ARBA00022490"/>
    </source>
</evidence>
<dbReference type="GO" id="GO:0005737">
    <property type="term" value="C:cytoplasm"/>
    <property type="evidence" value="ECO:0007669"/>
    <property type="project" value="UniProtKB-SubCell"/>
</dbReference>
<dbReference type="InterPro" id="IPR024766">
    <property type="entry name" value="Znf_RING_H2"/>
</dbReference>
<dbReference type="GO" id="GO:0005634">
    <property type="term" value="C:nucleus"/>
    <property type="evidence" value="ECO:0007669"/>
    <property type="project" value="UniProtKB-SubCell"/>
</dbReference>
<gene>
    <name evidence="13" type="ORF">Pcinc_017574</name>
</gene>
<evidence type="ECO:0000256" key="8">
    <source>
        <dbReference type="ARBA" id="ARBA00022786"/>
    </source>
</evidence>
<keyword evidence="10" id="KW-0539">Nucleus</keyword>
<reference evidence="13" key="1">
    <citation type="submission" date="2023-10" db="EMBL/GenBank/DDBJ databases">
        <title>Genome assemblies of two species of porcelain crab, Petrolisthes cinctipes and Petrolisthes manimaculis (Anomura: Porcellanidae).</title>
        <authorList>
            <person name="Angst P."/>
        </authorList>
    </citation>
    <scope>NUCLEOTIDE SEQUENCE</scope>
    <source>
        <strain evidence="13">PB745_01</strain>
        <tissue evidence="13">Gill</tissue>
    </source>
</reference>
<dbReference type="Gene3D" id="3.30.40.10">
    <property type="entry name" value="Zinc/RING finger domain, C3HC4 (zinc finger)"/>
    <property type="match status" value="1"/>
</dbReference>
<organism evidence="13 14">
    <name type="scientific">Petrolisthes cinctipes</name>
    <name type="common">Flat porcelain crab</name>
    <dbReference type="NCBI Taxonomy" id="88211"/>
    <lineage>
        <taxon>Eukaryota</taxon>
        <taxon>Metazoa</taxon>
        <taxon>Ecdysozoa</taxon>
        <taxon>Arthropoda</taxon>
        <taxon>Crustacea</taxon>
        <taxon>Multicrustacea</taxon>
        <taxon>Malacostraca</taxon>
        <taxon>Eumalacostraca</taxon>
        <taxon>Eucarida</taxon>
        <taxon>Decapoda</taxon>
        <taxon>Pleocyemata</taxon>
        <taxon>Anomura</taxon>
        <taxon>Galatheoidea</taxon>
        <taxon>Porcellanidae</taxon>
        <taxon>Petrolisthes</taxon>
    </lineage>
</organism>
<keyword evidence="14" id="KW-1185">Reference proteome</keyword>